<dbReference type="EMBL" id="KL363193">
    <property type="protein sequence ID" value="KFD56413.1"/>
    <property type="molecule type" value="Genomic_DNA"/>
</dbReference>
<dbReference type="InterPro" id="IPR055531">
    <property type="entry name" value="DUF7107"/>
</dbReference>
<dbReference type="AlphaFoldDB" id="A0A085MGR7"/>
<proteinExistence type="predicted"/>
<dbReference type="Pfam" id="PF23416">
    <property type="entry name" value="DUF7107"/>
    <property type="match status" value="1"/>
</dbReference>
<dbReference type="Proteomes" id="UP000030764">
    <property type="component" value="Unassembled WGS sequence"/>
</dbReference>
<sequence>MLTSATLVFTLYILSRTRNQVLSQVEAYLTTCNDHDDCQDQSLCSNGVCELAIPTYKGCESDNDCGQNSWCMYGLCWILRGNLCPEGQVLYTGGYNQCKILPEESKKDSACPNGYYCNELNGYCCSTSTMTSLGGNCTTSKCEDPNAYCISGICTCRPGFSNADGICIREGKQLHQACTLDVECEVPYSRCQNETCECPNGFHEENANCKPSSKKKLFTFIPGGAQSETSVGHFCPFGQPVVHFGKVLECKVTKFLLSQHSKSKRHSDHSIVKRTTSAQQYYMDSCPSFAYCVTYGSPTISDSLSNSIAASGYCCPKLKNNCPVGVEVKIPKGIPCQLACPMETHFCFLTQHEPISHMCCPMPCMKDEYYTDGKCVQQKAIGQSCSSDKECLSHNSKCLTRDKHATCWCEKDEVQYKGNCMIPTCPNGTPMRDKAGNYIRCTVHCPSKGSFCHDQFQICCPQTVK</sequence>
<feature type="domain" description="EB" evidence="1">
    <location>
        <begin position="364"/>
        <end position="420"/>
    </location>
</feature>
<protein>
    <recommendedName>
        <fullName evidence="5">EB domain-containing protein</fullName>
    </recommendedName>
</protein>
<reference evidence="3 4" key="1">
    <citation type="journal article" date="2014" name="Nat. Genet.">
        <title>Genome and transcriptome of the porcine whipworm Trichuris suis.</title>
        <authorList>
            <person name="Jex A.R."/>
            <person name="Nejsum P."/>
            <person name="Schwarz E.M."/>
            <person name="Hu L."/>
            <person name="Young N.D."/>
            <person name="Hall R.S."/>
            <person name="Korhonen P.K."/>
            <person name="Liao S."/>
            <person name="Thamsborg S."/>
            <person name="Xia J."/>
            <person name="Xu P."/>
            <person name="Wang S."/>
            <person name="Scheerlinck J.P."/>
            <person name="Hofmann A."/>
            <person name="Sternberg P.W."/>
            <person name="Wang J."/>
            <person name="Gasser R.B."/>
        </authorList>
    </citation>
    <scope>NUCLEOTIDE SEQUENCE [LARGE SCALE GENOMIC DNA]</scope>
    <source>
        <strain evidence="3">DCEP-RM93M</strain>
    </source>
</reference>
<keyword evidence="4" id="KW-1185">Reference proteome</keyword>
<name>A0A085MGR7_9BILA</name>
<dbReference type="InterPro" id="IPR006150">
    <property type="entry name" value="Cys_repeat_1"/>
</dbReference>
<organism evidence="3 4">
    <name type="scientific">Trichuris suis</name>
    <name type="common">pig whipworm</name>
    <dbReference type="NCBI Taxonomy" id="68888"/>
    <lineage>
        <taxon>Eukaryota</taxon>
        <taxon>Metazoa</taxon>
        <taxon>Ecdysozoa</taxon>
        <taxon>Nematoda</taxon>
        <taxon>Enoplea</taxon>
        <taxon>Dorylaimia</taxon>
        <taxon>Trichinellida</taxon>
        <taxon>Trichuridae</taxon>
        <taxon>Trichuris</taxon>
    </lineage>
</organism>
<dbReference type="Pfam" id="PF01683">
    <property type="entry name" value="EB"/>
    <property type="match status" value="2"/>
</dbReference>
<feature type="domain" description="DUF7107" evidence="2">
    <location>
        <begin position="31"/>
        <end position="77"/>
    </location>
</feature>
<evidence type="ECO:0008006" key="5">
    <source>
        <dbReference type="Google" id="ProtNLM"/>
    </source>
</evidence>
<evidence type="ECO:0000313" key="4">
    <source>
        <dbReference type="Proteomes" id="UP000030764"/>
    </source>
</evidence>
<accession>A0A085MGR7</accession>
<dbReference type="InterPro" id="IPR006149">
    <property type="entry name" value="EB_dom"/>
</dbReference>
<dbReference type="SMART" id="SM00289">
    <property type="entry name" value="WR1"/>
    <property type="match status" value="3"/>
</dbReference>
<gene>
    <name evidence="3" type="ORF">M513_02517</name>
</gene>
<evidence type="ECO:0000259" key="1">
    <source>
        <dbReference type="Pfam" id="PF01683"/>
    </source>
</evidence>
<feature type="domain" description="EB" evidence="1">
    <location>
        <begin position="159"/>
        <end position="209"/>
    </location>
</feature>
<evidence type="ECO:0000259" key="2">
    <source>
        <dbReference type="Pfam" id="PF23416"/>
    </source>
</evidence>
<evidence type="ECO:0000313" key="3">
    <source>
        <dbReference type="EMBL" id="KFD56413.1"/>
    </source>
</evidence>